<feature type="domain" description="Beta-lactamase-related" evidence="1">
    <location>
        <begin position="149"/>
        <end position="429"/>
    </location>
</feature>
<dbReference type="InterPro" id="IPR050491">
    <property type="entry name" value="AmpC-like"/>
</dbReference>
<dbReference type="Gene3D" id="3.40.710.10">
    <property type="entry name" value="DD-peptidase/beta-lactamase superfamily"/>
    <property type="match status" value="1"/>
</dbReference>
<dbReference type="SUPFAM" id="SSF56601">
    <property type="entry name" value="beta-lactamase/transpeptidase-like"/>
    <property type="match status" value="1"/>
</dbReference>
<dbReference type="Pfam" id="PF00144">
    <property type="entry name" value="Beta-lactamase"/>
    <property type="match status" value="1"/>
</dbReference>
<dbReference type="InterPro" id="IPR001466">
    <property type="entry name" value="Beta-lactam-related"/>
</dbReference>
<dbReference type="AlphaFoldDB" id="A0A368GZI8"/>
<dbReference type="OrthoDB" id="5946976at2759"/>
<dbReference type="EMBL" id="JOJR01000030">
    <property type="protein sequence ID" value="RCN49754.1"/>
    <property type="molecule type" value="Genomic_DNA"/>
</dbReference>
<dbReference type="Proteomes" id="UP000252519">
    <property type="component" value="Unassembled WGS sequence"/>
</dbReference>
<gene>
    <name evidence="2" type="ORF">ANCCAN_04211</name>
</gene>
<reference evidence="2 3" key="1">
    <citation type="submission" date="2014-10" db="EMBL/GenBank/DDBJ databases">
        <title>Draft genome of the hookworm Ancylostoma caninum.</title>
        <authorList>
            <person name="Mitreva M."/>
        </authorList>
    </citation>
    <scope>NUCLEOTIDE SEQUENCE [LARGE SCALE GENOMIC DNA]</scope>
    <source>
        <strain evidence="2 3">Baltimore</strain>
    </source>
</reference>
<name>A0A368GZI8_ANCCA</name>
<evidence type="ECO:0000313" key="2">
    <source>
        <dbReference type="EMBL" id="RCN49754.1"/>
    </source>
</evidence>
<organism evidence="2 3">
    <name type="scientific">Ancylostoma caninum</name>
    <name type="common">Dog hookworm</name>
    <dbReference type="NCBI Taxonomy" id="29170"/>
    <lineage>
        <taxon>Eukaryota</taxon>
        <taxon>Metazoa</taxon>
        <taxon>Ecdysozoa</taxon>
        <taxon>Nematoda</taxon>
        <taxon>Chromadorea</taxon>
        <taxon>Rhabditida</taxon>
        <taxon>Rhabditina</taxon>
        <taxon>Rhabditomorpha</taxon>
        <taxon>Strongyloidea</taxon>
        <taxon>Ancylostomatidae</taxon>
        <taxon>Ancylostomatinae</taxon>
        <taxon>Ancylostoma</taxon>
    </lineage>
</organism>
<protein>
    <submittedName>
        <fullName evidence="2">Beta-lactamase</fullName>
    </submittedName>
</protein>
<evidence type="ECO:0000313" key="3">
    <source>
        <dbReference type="Proteomes" id="UP000252519"/>
    </source>
</evidence>
<comment type="caution">
    <text evidence="2">The sequence shown here is derived from an EMBL/GenBank/DDBJ whole genome shotgun (WGS) entry which is preliminary data.</text>
</comment>
<dbReference type="InterPro" id="IPR012338">
    <property type="entry name" value="Beta-lactam/transpept-like"/>
</dbReference>
<proteinExistence type="predicted"/>
<dbReference type="PANTHER" id="PTHR46825">
    <property type="entry name" value="D-ALANYL-D-ALANINE-CARBOXYPEPTIDASE/ENDOPEPTIDASE AMPH"/>
    <property type="match status" value="1"/>
</dbReference>
<dbReference type="PANTHER" id="PTHR46825:SF9">
    <property type="entry name" value="BETA-LACTAMASE-RELATED DOMAIN-CONTAINING PROTEIN"/>
    <property type="match status" value="1"/>
</dbReference>
<accession>A0A368GZI8</accession>
<evidence type="ECO:0000259" key="1">
    <source>
        <dbReference type="Pfam" id="PF00144"/>
    </source>
</evidence>
<dbReference type="STRING" id="29170.A0A368GZI8"/>
<keyword evidence="3" id="KW-1185">Reference proteome</keyword>
<sequence length="445" mass="50887">MSKYLDEFRYHPRAVWRGSTQYLRHYIVQEGEIRTIFKEDKKHGREGYYPASIQVYRLQNETTALIVWEKGYGVRYRIQSGTNLTEMSDEMKDTNMLPQQISTLPGKAYRYPSKHYVIWRSDEFSWAGRDIPRSALFDPTPNSATELDLAVEQEMRSSNIPSISLCIYRRGKRMLSVSYGYSDLRTETRASPLNSYRIASISKTITAMGIAELINRRLLSLDSRVFGLKGVLSSIDVSKAHPWLPFITVRHLLEHSSGGWGNMEKIEFNRTPQTKELNGTALIDFYIKSYVPKFQPGSRYLYSNIAYVMLGKIIEQISSRPYEQFIQDVILKPNRIAARIGDVEAGDFEVSYYSPDNANPYTYWTPSKLSAAAGWVMRAEEVARLFMLLESGKFGWYRMLTQPSSVKRTYGRGLQLGDDGSLFHLGSLAGSEGIGYSRWDLQASG</sequence>